<reference evidence="1" key="1">
    <citation type="journal article" date="2019" name="bioRxiv">
        <title>The Genome of the Zebra Mussel, Dreissena polymorpha: A Resource for Invasive Species Research.</title>
        <authorList>
            <person name="McCartney M.A."/>
            <person name="Auch B."/>
            <person name="Kono T."/>
            <person name="Mallez S."/>
            <person name="Zhang Y."/>
            <person name="Obille A."/>
            <person name="Becker A."/>
            <person name="Abrahante J.E."/>
            <person name="Garbe J."/>
            <person name="Badalamenti J.P."/>
            <person name="Herman A."/>
            <person name="Mangelson H."/>
            <person name="Liachko I."/>
            <person name="Sullivan S."/>
            <person name="Sone E.D."/>
            <person name="Koren S."/>
            <person name="Silverstein K.A.T."/>
            <person name="Beckman K.B."/>
            <person name="Gohl D.M."/>
        </authorList>
    </citation>
    <scope>NUCLEOTIDE SEQUENCE</scope>
    <source>
        <strain evidence="1">Duluth1</strain>
        <tissue evidence="1">Whole animal</tissue>
    </source>
</reference>
<evidence type="ECO:0000313" key="2">
    <source>
        <dbReference type="Proteomes" id="UP000828390"/>
    </source>
</evidence>
<keyword evidence="2" id="KW-1185">Reference proteome</keyword>
<comment type="caution">
    <text evidence="1">The sequence shown here is derived from an EMBL/GenBank/DDBJ whole genome shotgun (WGS) entry which is preliminary data.</text>
</comment>
<sequence length="111" mass="12978">MQETLNVHHRLKTHFQPEIHWFHRYHEWYQQLSEKSKSDKLQDMRSTLSKEGTSFTEVPIRIAMGTAAIAILVKQFTSSSISLFTKYRLYKSAVFSILQLSCEALTLKTDI</sequence>
<reference evidence="1" key="2">
    <citation type="submission" date="2020-11" db="EMBL/GenBank/DDBJ databases">
        <authorList>
            <person name="McCartney M.A."/>
            <person name="Auch B."/>
            <person name="Kono T."/>
            <person name="Mallez S."/>
            <person name="Becker A."/>
            <person name="Gohl D.M."/>
            <person name="Silverstein K.A.T."/>
            <person name="Koren S."/>
            <person name="Bechman K.B."/>
            <person name="Herman A."/>
            <person name="Abrahante J.E."/>
            <person name="Garbe J."/>
        </authorList>
    </citation>
    <scope>NUCLEOTIDE SEQUENCE</scope>
    <source>
        <strain evidence="1">Duluth1</strain>
        <tissue evidence="1">Whole animal</tissue>
    </source>
</reference>
<dbReference type="EMBL" id="JAIWYP010000007">
    <property type="protein sequence ID" value="KAH3795725.1"/>
    <property type="molecule type" value="Genomic_DNA"/>
</dbReference>
<protein>
    <submittedName>
        <fullName evidence="1">Uncharacterized protein</fullName>
    </submittedName>
</protein>
<name>A0A9D4J2A7_DREPO</name>
<organism evidence="1 2">
    <name type="scientific">Dreissena polymorpha</name>
    <name type="common">Zebra mussel</name>
    <name type="synonym">Mytilus polymorpha</name>
    <dbReference type="NCBI Taxonomy" id="45954"/>
    <lineage>
        <taxon>Eukaryota</taxon>
        <taxon>Metazoa</taxon>
        <taxon>Spiralia</taxon>
        <taxon>Lophotrochozoa</taxon>
        <taxon>Mollusca</taxon>
        <taxon>Bivalvia</taxon>
        <taxon>Autobranchia</taxon>
        <taxon>Heteroconchia</taxon>
        <taxon>Euheterodonta</taxon>
        <taxon>Imparidentia</taxon>
        <taxon>Neoheterodontei</taxon>
        <taxon>Myida</taxon>
        <taxon>Dreissenoidea</taxon>
        <taxon>Dreissenidae</taxon>
        <taxon>Dreissena</taxon>
    </lineage>
</organism>
<evidence type="ECO:0000313" key="1">
    <source>
        <dbReference type="EMBL" id="KAH3795725.1"/>
    </source>
</evidence>
<dbReference type="AlphaFoldDB" id="A0A9D4J2A7"/>
<accession>A0A9D4J2A7</accession>
<proteinExistence type="predicted"/>
<dbReference type="Proteomes" id="UP000828390">
    <property type="component" value="Unassembled WGS sequence"/>
</dbReference>
<gene>
    <name evidence="1" type="ORF">DPMN_149284</name>
</gene>